<evidence type="ECO:0000256" key="7">
    <source>
        <dbReference type="SAM" id="Phobius"/>
    </source>
</evidence>
<organism evidence="9 10">
    <name type="scientific">Actinokineospora guangxiensis</name>
    <dbReference type="NCBI Taxonomy" id="1490288"/>
    <lineage>
        <taxon>Bacteria</taxon>
        <taxon>Bacillati</taxon>
        <taxon>Actinomycetota</taxon>
        <taxon>Actinomycetes</taxon>
        <taxon>Pseudonocardiales</taxon>
        <taxon>Pseudonocardiaceae</taxon>
        <taxon>Actinokineospora</taxon>
    </lineage>
</organism>
<gene>
    <name evidence="9" type="ORF">ACFPM7_09240</name>
</gene>
<dbReference type="SUPFAM" id="SSF103481">
    <property type="entry name" value="Multidrug resistance efflux transporter EmrE"/>
    <property type="match status" value="2"/>
</dbReference>
<feature type="transmembrane region" description="Helical" evidence="7">
    <location>
        <begin position="259"/>
        <end position="277"/>
    </location>
</feature>
<dbReference type="PANTHER" id="PTHR32322:SF2">
    <property type="entry name" value="EAMA DOMAIN-CONTAINING PROTEIN"/>
    <property type="match status" value="1"/>
</dbReference>
<feature type="transmembrane region" description="Helical" evidence="7">
    <location>
        <begin position="120"/>
        <end position="138"/>
    </location>
</feature>
<keyword evidence="5 7" id="KW-0472">Membrane</keyword>
<evidence type="ECO:0000256" key="4">
    <source>
        <dbReference type="ARBA" id="ARBA00022989"/>
    </source>
</evidence>
<feature type="domain" description="EamA" evidence="8">
    <location>
        <begin position="145"/>
        <end position="274"/>
    </location>
</feature>
<evidence type="ECO:0000313" key="9">
    <source>
        <dbReference type="EMBL" id="MFC5287231.1"/>
    </source>
</evidence>
<accession>A0ABW0EKG8</accession>
<feature type="transmembrane region" description="Helical" evidence="7">
    <location>
        <begin position="144"/>
        <end position="166"/>
    </location>
</feature>
<feature type="transmembrane region" description="Helical" evidence="7">
    <location>
        <begin position="91"/>
        <end position="113"/>
    </location>
</feature>
<comment type="subcellular location">
    <subcellularLocation>
        <location evidence="1">Membrane</location>
        <topology evidence="1">Multi-pass membrane protein</topology>
    </subcellularLocation>
</comment>
<keyword evidence="4 7" id="KW-1133">Transmembrane helix</keyword>
<name>A0ABW0EKG8_9PSEU</name>
<dbReference type="Pfam" id="PF00892">
    <property type="entry name" value="EamA"/>
    <property type="match status" value="2"/>
</dbReference>
<feature type="transmembrane region" description="Helical" evidence="7">
    <location>
        <begin position="64"/>
        <end position="85"/>
    </location>
</feature>
<dbReference type="EMBL" id="JBHSKF010000003">
    <property type="protein sequence ID" value="MFC5287231.1"/>
    <property type="molecule type" value="Genomic_DNA"/>
</dbReference>
<sequence length="317" mass="31145">MTHPRLAGLTAAAMIGGSIPVSGLLVDYPLLTGQAARFLLGAAVLYAFLRLRRIPISRPTLAELPALAAVVAVGMLGFNATLIGAQQHADPGLVAAVLGGSPLLLALLGPLFVGRRPAAAAVAGAAVVVVGVVVLSGGGEWTGLGLALAVATLLGEVGFTLFAVGLIQRHGGLVASLWSHLLAGVAGAALAAVVDEPRMPTPVEAGALAGVAVLAVVAACLWFGCVRVLGAGRAGVLAGTMPVAGLVASVLMGAEDFRWAAVAGVALVGVGCVIGLRRVGPRGVTSRTGPSPAPAGSAPALPTRTASGTPRPDSLAR</sequence>
<evidence type="ECO:0000256" key="1">
    <source>
        <dbReference type="ARBA" id="ARBA00004141"/>
    </source>
</evidence>
<evidence type="ECO:0000313" key="10">
    <source>
        <dbReference type="Proteomes" id="UP001596157"/>
    </source>
</evidence>
<feature type="transmembrane region" description="Helical" evidence="7">
    <location>
        <begin position="236"/>
        <end position="253"/>
    </location>
</feature>
<evidence type="ECO:0000256" key="3">
    <source>
        <dbReference type="ARBA" id="ARBA00022692"/>
    </source>
</evidence>
<feature type="region of interest" description="Disordered" evidence="6">
    <location>
        <begin position="282"/>
        <end position="317"/>
    </location>
</feature>
<reference evidence="10" key="1">
    <citation type="journal article" date="2019" name="Int. J. Syst. Evol. Microbiol.">
        <title>The Global Catalogue of Microorganisms (GCM) 10K type strain sequencing project: providing services to taxonomists for standard genome sequencing and annotation.</title>
        <authorList>
            <consortium name="The Broad Institute Genomics Platform"/>
            <consortium name="The Broad Institute Genome Sequencing Center for Infectious Disease"/>
            <person name="Wu L."/>
            <person name="Ma J."/>
        </authorList>
    </citation>
    <scope>NUCLEOTIDE SEQUENCE [LARGE SCALE GENOMIC DNA]</scope>
    <source>
        <strain evidence="10">CCUG 59778</strain>
    </source>
</reference>
<feature type="transmembrane region" description="Helical" evidence="7">
    <location>
        <begin position="206"/>
        <end position="229"/>
    </location>
</feature>
<protein>
    <submittedName>
        <fullName evidence="9">EamA family transporter</fullName>
    </submittedName>
</protein>
<comment type="caution">
    <text evidence="9">The sequence shown here is derived from an EMBL/GenBank/DDBJ whole genome shotgun (WGS) entry which is preliminary data.</text>
</comment>
<evidence type="ECO:0000256" key="5">
    <source>
        <dbReference type="ARBA" id="ARBA00023136"/>
    </source>
</evidence>
<comment type="similarity">
    <text evidence="2">Belongs to the EamA transporter family.</text>
</comment>
<evidence type="ECO:0000256" key="2">
    <source>
        <dbReference type="ARBA" id="ARBA00007362"/>
    </source>
</evidence>
<dbReference type="InterPro" id="IPR050638">
    <property type="entry name" value="AA-Vitamin_Transporters"/>
</dbReference>
<keyword evidence="10" id="KW-1185">Reference proteome</keyword>
<feature type="transmembrane region" description="Helical" evidence="7">
    <location>
        <begin position="35"/>
        <end position="52"/>
    </location>
</feature>
<dbReference type="InterPro" id="IPR000620">
    <property type="entry name" value="EamA_dom"/>
</dbReference>
<keyword evidence="3 7" id="KW-0812">Transmembrane</keyword>
<dbReference type="InterPro" id="IPR037185">
    <property type="entry name" value="EmrE-like"/>
</dbReference>
<dbReference type="Proteomes" id="UP001596157">
    <property type="component" value="Unassembled WGS sequence"/>
</dbReference>
<feature type="domain" description="EamA" evidence="8">
    <location>
        <begin position="6"/>
        <end position="136"/>
    </location>
</feature>
<evidence type="ECO:0000259" key="8">
    <source>
        <dbReference type="Pfam" id="PF00892"/>
    </source>
</evidence>
<proteinExistence type="inferred from homology"/>
<evidence type="ECO:0000256" key="6">
    <source>
        <dbReference type="SAM" id="MobiDB-lite"/>
    </source>
</evidence>
<dbReference type="RefSeq" id="WP_378245953.1">
    <property type="nucleotide sequence ID" value="NZ_JBHSKF010000003.1"/>
</dbReference>
<feature type="transmembrane region" description="Helical" evidence="7">
    <location>
        <begin position="173"/>
        <end position="194"/>
    </location>
</feature>
<dbReference type="PANTHER" id="PTHR32322">
    <property type="entry name" value="INNER MEMBRANE TRANSPORTER"/>
    <property type="match status" value="1"/>
</dbReference>